<protein>
    <submittedName>
        <fullName evidence="1">Cyclopropane fatty-acyl-phospholipid synthase</fullName>
    </submittedName>
</protein>
<evidence type="ECO:0000313" key="1">
    <source>
        <dbReference type="EMBL" id="SDM84680.1"/>
    </source>
</evidence>
<organism evidence="1 2">
    <name type="scientific">Daejeonella rubra</name>
    <dbReference type="NCBI Taxonomy" id="990371"/>
    <lineage>
        <taxon>Bacteria</taxon>
        <taxon>Pseudomonadati</taxon>
        <taxon>Bacteroidota</taxon>
        <taxon>Sphingobacteriia</taxon>
        <taxon>Sphingobacteriales</taxon>
        <taxon>Sphingobacteriaceae</taxon>
        <taxon>Daejeonella</taxon>
    </lineage>
</organism>
<name>A0A1G9WJL6_9SPHI</name>
<dbReference type="InterPro" id="IPR029063">
    <property type="entry name" value="SAM-dependent_MTases_sf"/>
</dbReference>
<dbReference type="STRING" id="990371.SAMN05421813_12556"/>
<gene>
    <name evidence="1" type="ORF">SAMN05421813_12556</name>
</gene>
<dbReference type="Gene3D" id="3.40.50.150">
    <property type="entry name" value="Vaccinia Virus protein VP39"/>
    <property type="match status" value="1"/>
</dbReference>
<dbReference type="OrthoDB" id="2370471at2"/>
<proteinExistence type="predicted"/>
<dbReference type="RefSeq" id="WP_090706136.1">
    <property type="nucleotide sequence ID" value="NZ_FNHH01000025.1"/>
</dbReference>
<sequence length="250" mass="29366">MENQLTDRKFWTNYWESKPDLAISIDKNYLFHQQLELIIKKNNIQTAIELGGFPGYYSIFLRKYLGVKTTLFDYFIHPDILKKVLTKNGLNKDDITVIESDLFQYKPIEKYDLVLSCGLIEHFKDTKDIIERHLEFLKPEGTLFITLPNFRGVNGWVQKTFDRDNYLKHNIDCMDPEFLKKTMEDIGLEVVRASYLGKYSVWLENKDQKSSLTKAFIKSIWFIGKVATTIIPFESKVLSPYIILEAKKKL</sequence>
<dbReference type="EMBL" id="FNHH01000025">
    <property type="protein sequence ID" value="SDM84680.1"/>
    <property type="molecule type" value="Genomic_DNA"/>
</dbReference>
<evidence type="ECO:0000313" key="2">
    <source>
        <dbReference type="Proteomes" id="UP000199226"/>
    </source>
</evidence>
<dbReference type="CDD" id="cd02440">
    <property type="entry name" value="AdoMet_MTases"/>
    <property type="match status" value="1"/>
</dbReference>
<dbReference type="Proteomes" id="UP000199226">
    <property type="component" value="Unassembled WGS sequence"/>
</dbReference>
<reference evidence="2" key="1">
    <citation type="submission" date="2016-10" db="EMBL/GenBank/DDBJ databases">
        <authorList>
            <person name="Varghese N."/>
            <person name="Submissions S."/>
        </authorList>
    </citation>
    <scope>NUCLEOTIDE SEQUENCE [LARGE SCALE GENOMIC DNA]</scope>
    <source>
        <strain evidence="2">DSM 24536</strain>
    </source>
</reference>
<dbReference type="SUPFAM" id="SSF53335">
    <property type="entry name" value="S-adenosyl-L-methionine-dependent methyltransferases"/>
    <property type="match status" value="1"/>
</dbReference>
<dbReference type="AlphaFoldDB" id="A0A1G9WJL6"/>
<dbReference type="Pfam" id="PF13489">
    <property type="entry name" value="Methyltransf_23"/>
    <property type="match status" value="1"/>
</dbReference>
<accession>A0A1G9WJL6</accession>
<keyword evidence="2" id="KW-1185">Reference proteome</keyword>